<reference evidence="3" key="1">
    <citation type="journal article" date="2019" name="Int. J. Syst. Evol. Microbiol.">
        <title>The Global Catalogue of Microorganisms (GCM) 10K type strain sequencing project: providing services to taxonomists for standard genome sequencing and annotation.</title>
        <authorList>
            <consortium name="The Broad Institute Genomics Platform"/>
            <consortium name="The Broad Institute Genome Sequencing Center for Infectious Disease"/>
            <person name="Wu L."/>
            <person name="Ma J."/>
        </authorList>
    </citation>
    <scope>NUCLEOTIDE SEQUENCE [LARGE SCALE GENOMIC DNA]</scope>
    <source>
        <strain evidence="3">NBRC 112416</strain>
    </source>
</reference>
<dbReference type="Pfam" id="PF00903">
    <property type="entry name" value="Glyoxalase"/>
    <property type="match status" value="1"/>
</dbReference>
<dbReference type="PROSITE" id="PS51819">
    <property type="entry name" value="VOC"/>
    <property type="match status" value="1"/>
</dbReference>
<accession>A0ABQ5WBT2</accession>
<dbReference type="Gene3D" id="3.10.180.10">
    <property type="entry name" value="2,3-Dihydroxybiphenyl 1,2-Dioxygenase, domain 1"/>
    <property type="match status" value="1"/>
</dbReference>
<dbReference type="InterPro" id="IPR037523">
    <property type="entry name" value="VOC_core"/>
</dbReference>
<evidence type="ECO:0000259" key="1">
    <source>
        <dbReference type="PROSITE" id="PS51819"/>
    </source>
</evidence>
<dbReference type="Proteomes" id="UP001156691">
    <property type="component" value="Unassembled WGS sequence"/>
</dbReference>
<evidence type="ECO:0000313" key="3">
    <source>
        <dbReference type="Proteomes" id="UP001156691"/>
    </source>
</evidence>
<dbReference type="SUPFAM" id="SSF54593">
    <property type="entry name" value="Glyoxalase/Bleomycin resistance protein/Dihydroxybiphenyl dioxygenase"/>
    <property type="match status" value="1"/>
</dbReference>
<feature type="domain" description="VOC" evidence="1">
    <location>
        <begin position="3"/>
        <end position="113"/>
    </location>
</feature>
<dbReference type="EMBL" id="BSNS01000022">
    <property type="protein sequence ID" value="GLQ57061.1"/>
    <property type="molecule type" value="Genomic_DNA"/>
</dbReference>
<proteinExistence type="predicted"/>
<evidence type="ECO:0000313" key="2">
    <source>
        <dbReference type="EMBL" id="GLQ57061.1"/>
    </source>
</evidence>
<dbReference type="PANTHER" id="PTHR33993">
    <property type="entry name" value="GLYOXALASE-RELATED"/>
    <property type="match status" value="1"/>
</dbReference>
<protein>
    <submittedName>
        <fullName evidence="2">Glyoxalase</fullName>
    </submittedName>
</protein>
<organism evidence="2 3">
    <name type="scientific">Devosia nitrariae</name>
    <dbReference type="NCBI Taxonomy" id="2071872"/>
    <lineage>
        <taxon>Bacteria</taxon>
        <taxon>Pseudomonadati</taxon>
        <taxon>Pseudomonadota</taxon>
        <taxon>Alphaproteobacteria</taxon>
        <taxon>Hyphomicrobiales</taxon>
        <taxon>Devosiaceae</taxon>
        <taxon>Devosia</taxon>
    </lineage>
</organism>
<dbReference type="CDD" id="cd07247">
    <property type="entry name" value="SgaA_N_like"/>
    <property type="match status" value="1"/>
</dbReference>
<comment type="caution">
    <text evidence="2">The sequence shown here is derived from an EMBL/GenBank/DDBJ whole genome shotgun (WGS) entry which is preliminary data.</text>
</comment>
<sequence>MTRIAHFEITAKDVERTADFYHQVFGWKTSPSQFIPGYVLLDLVDTDAGAVMDRSYQSQPTIIWFEVASIDETVQTIVAAGGRTINEKQSLPGVGELIYVADPEGTVFGLKQPA</sequence>
<name>A0ABQ5WBT2_9HYPH</name>
<gene>
    <name evidence="2" type="ORF">GCM10010862_43200</name>
</gene>
<dbReference type="InterPro" id="IPR052164">
    <property type="entry name" value="Anthracycline_SecMetBiosynth"/>
</dbReference>
<dbReference type="InterPro" id="IPR029068">
    <property type="entry name" value="Glyas_Bleomycin-R_OHBP_Dase"/>
</dbReference>
<keyword evidence="3" id="KW-1185">Reference proteome</keyword>
<dbReference type="InterPro" id="IPR004360">
    <property type="entry name" value="Glyas_Fos-R_dOase_dom"/>
</dbReference>
<dbReference type="RefSeq" id="WP_284342435.1">
    <property type="nucleotide sequence ID" value="NZ_BSNS01000022.1"/>
</dbReference>